<dbReference type="EMBL" id="DXEX01000027">
    <property type="protein sequence ID" value="HIX58296.1"/>
    <property type="molecule type" value="Genomic_DNA"/>
</dbReference>
<evidence type="ECO:0000313" key="2">
    <source>
        <dbReference type="EMBL" id="HIX58296.1"/>
    </source>
</evidence>
<feature type="domain" description="Transcription regulator PadR N-terminal" evidence="1">
    <location>
        <begin position="14"/>
        <end position="81"/>
    </location>
</feature>
<dbReference type="PANTHER" id="PTHR33169">
    <property type="entry name" value="PADR-FAMILY TRANSCRIPTIONAL REGULATOR"/>
    <property type="match status" value="1"/>
</dbReference>
<evidence type="ECO:0000313" key="3">
    <source>
        <dbReference type="Proteomes" id="UP000886817"/>
    </source>
</evidence>
<evidence type="ECO:0000259" key="1">
    <source>
        <dbReference type="Pfam" id="PF03551"/>
    </source>
</evidence>
<protein>
    <submittedName>
        <fullName evidence="2">PadR family transcriptional regulator</fullName>
    </submittedName>
</protein>
<dbReference type="AlphaFoldDB" id="A0A9D1WFN7"/>
<dbReference type="InterPro" id="IPR036388">
    <property type="entry name" value="WH-like_DNA-bd_sf"/>
</dbReference>
<accession>A0A9D1WFN7</accession>
<dbReference type="Pfam" id="PF03551">
    <property type="entry name" value="PadR"/>
    <property type="match status" value="1"/>
</dbReference>
<gene>
    <name evidence="2" type="ORF">IAA45_01060</name>
</gene>
<name>A0A9D1WFN7_9FIRM</name>
<dbReference type="InterPro" id="IPR005149">
    <property type="entry name" value="Tscrpt_reg_PadR_N"/>
</dbReference>
<reference evidence="2" key="1">
    <citation type="journal article" date="2021" name="PeerJ">
        <title>Extensive microbial diversity within the chicken gut microbiome revealed by metagenomics and culture.</title>
        <authorList>
            <person name="Gilroy R."/>
            <person name="Ravi A."/>
            <person name="Getino M."/>
            <person name="Pursley I."/>
            <person name="Horton D.L."/>
            <person name="Alikhan N.F."/>
            <person name="Baker D."/>
            <person name="Gharbi K."/>
            <person name="Hall N."/>
            <person name="Watson M."/>
            <person name="Adriaenssens E.M."/>
            <person name="Foster-Nyarko E."/>
            <person name="Jarju S."/>
            <person name="Secka A."/>
            <person name="Antonio M."/>
            <person name="Oren A."/>
            <person name="Chaudhuri R.R."/>
            <person name="La Ragione R."/>
            <person name="Hildebrand F."/>
            <person name="Pallen M.J."/>
        </authorList>
    </citation>
    <scope>NUCLEOTIDE SEQUENCE</scope>
    <source>
        <strain evidence="2">ChiSjej1B19-8411</strain>
    </source>
</reference>
<dbReference type="PANTHER" id="PTHR33169:SF14">
    <property type="entry name" value="TRANSCRIPTIONAL REGULATOR RV3488"/>
    <property type="match status" value="1"/>
</dbReference>
<dbReference type="InterPro" id="IPR036390">
    <property type="entry name" value="WH_DNA-bd_sf"/>
</dbReference>
<dbReference type="Proteomes" id="UP000886817">
    <property type="component" value="Unassembled WGS sequence"/>
</dbReference>
<dbReference type="InterPro" id="IPR052509">
    <property type="entry name" value="Metal_resp_DNA-bind_regulator"/>
</dbReference>
<comment type="caution">
    <text evidence="2">The sequence shown here is derived from an EMBL/GenBank/DDBJ whole genome shotgun (WGS) entry which is preliminary data.</text>
</comment>
<organism evidence="2 3">
    <name type="scientific">Candidatus Blautia gallistercoris</name>
    <dbReference type="NCBI Taxonomy" id="2838490"/>
    <lineage>
        <taxon>Bacteria</taxon>
        <taxon>Bacillati</taxon>
        <taxon>Bacillota</taxon>
        <taxon>Clostridia</taxon>
        <taxon>Lachnospirales</taxon>
        <taxon>Lachnospiraceae</taxon>
        <taxon>Blautia</taxon>
    </lineage>
</organism>
<reference evidence="2" key="2">
    <citation type="submission" date="2021-04" db="EMBL/GenBank/DDBJ databases">
        <authorList>
            <person name="Gilroy R."/>
        </authorList>
    </citation>
    <scope>NUCLEOTIDE SEQUENCE</scope>
    <source>
        <strain evidence="2">ChiSjej1B19-8411</strain>
    </source>
</reference>
<dbReference type="SUPFAM" id="SSF46785">
    <property type="entry name" value="Winged helix' DNA-binding domain"/>
    <property type="match status" value="1"/>
</dbReference>
<proteinExistence type="predicted"/>
<sequence>MIYTLNAPLFDLLVLSVISRGDTYGYQISQILKQASNTKDSTLYPVLRRLQENSYVLTYDQQYQGRNRKYYSITPAGQAHYEFLCHQWQEFTDNIDSILKGEFSHDEK</sequence>
<dbReference type="Gene3D" id="1.10.10.10">
    <property type="entry name" value="Winged helix-like DNA-binding domain superfamily/Winged helix DNA-binding domain"/>
    <property type="match status" value="1"/>
</dbReference>